<dbReference type="InterPro" id="IPR012677">
    <property type="entry name" value="Nucleotide-bd_a/b_plait_sf"/>
</dbReference>
<dbReference type="EMBL" id="JABTTQ020003096">
    <property type="protein sequence ID" value="KAK6120102.1"/>
    <property type="molecule type" value="Genomic_DNA"/>
</dbReference>
<dbReference type="PROSITE" id="PS50102">
    <property type="entry name" value="RRM"/>
    <property type="match status" value="3"/>
</dbReference>
<dbReference type="InterPro" id="IPR000504">
    <property type="entry name" value="RRM_dom"/>
</dbReference>
<comment type="caution">
    <text evidence="6">The sequence shown here is derived from an EMBL/GenBank/DDBJ whole genome shotgun (WGS) entry which is preliminary data.</text>
</comment>
<protein>
    <recommendedName>
        <fullName evidence="5">RRM domain-containing protein</fullName>
    </recommendedName>
</protein>
<feature type="domain" description="RRM" evidence="5">
    <location>
        <begin position="95"/>
        <end position="175"/>
    </location>
</feature>
<keyword evidence="2 3" id="KW-0694">RNA-binding</keyword>
<evidence type="ECO:0000313" key="6">
    <source>
        <dbReference type="EMBL" id="KAK6120102.1"/>
    </source>
</evidence>
<sequence>MAEGESVKLFVGQVPKHMTESQLLAMFRELAVVDEVNIIKDKATRASRGCCFVICPSREEADKAVNACHNKKTLPGASSPLQVKYADGELERLEHKLFVGMLPKNVSDAEVSDLFSEYGTIKDLQILRGSQQTSKGCAFLKFETKEQALAAIEALNGKHTMEGSTIPLVVKWADTEKERQARRAQKALSQASNVQTADSRQHPSLFGALPMGYMPAYNGYGYQTPGTYGLMPYRLPPLQNQHAFTNLIPPLNQGSAVRGVTPDLSSGMAPRSYAVPPANYVGSAYPAVPGIQYPMTYRQLGSSSGSLSPSTANSQSAASSSVSTSSVGQNEGPPGANLFIYHIPQEFGDDELANAFQRFGRVLSAKVFVDKATGVSKCFGFVSYDTPAAAQNAINMMNGFQLGAFSIMTGKCDPFHCHLDVSEPCLLAKFRISKISFGVSHDSGPVLKFSIHLASQVHFVGSLCMSTTDRVICPSFGHRTPLDEKGFPGLAEILRSDPIETEEAVLRLPPLPDCIKSKYRPG</sequence>
<keyword evidence="7" id="KW-1185">Reference proteome</keyword>
<evidence type="ECO:0000256" key="4">
    <source>
        <dbReference type="SAM" id="MobiDB-lite"/>
    </source>
</evidence>
<dbReference type="Proteomes" id="UP001318860">
    <property type="component" value="Unassembled WGS sequence"/>
</dbReference>
<dbReference type="CDD" id="cd12361">
    <property type="entry name" value="RRM1_2_CELF1-6_like"/>
    <property type="match status" value="2"/>
</dbReference>
<evidence type="ECO:0000256" key="3">
    <source>
        <dbReference type="PROSITE-ProRule" id="PRU00176"/>
    </source>
</evidence>
<evidence type="ECO:0000256" key="1">
    <source>
        <dbReference type="ARBA" id="ARBA00022737"/>
    </source>
</evidence>
<dbReference type="Gene3D" id="3.30.70.330">
    <property type="match status" value="3"/>
</dbReference>
<dbReference type="InterPro" id="IPR035979">
    <property type="entry name" value="RBD_domain_sf"/>
</dbReference>
<dbReference type="SUPFAM" id="SSF54928">
    <property type="entry name" value="RNA-binding domain, RBD"/>
    <property type="match status" value="2"/>
</dbReference>
<feature type="domain" description="RRM" evidence="5">
    <location>
        <begin position="7"/>
        <end position="88"/>
    </location>
</feature>
<dbReference type="PANTHER" id="PTHR24012">
    <property type="entry name" value="RNA BINDING PROTEIN"/>
    <property type="match status" value="1"/>
</dbReference>
<reference evidence="6 7" key="1">
    <citation type="journal article" date="2021" name="Comput. Struct. Biotechnol. J.">
        <title>De novo genome assembly of the potent medicinal plant Rehmannia glutinosa using nanopore technology.</title>
        <authorList>
            <person name="Ma L."/>
            <person name="Dong C."/>
            <person name="Song C."/>
            <person name="Wang X."/>
            <person name="Zheng X."/>
            <person name="Niu Y."/>
            <person name="Chen S."/>
            <person name="Feng W."/>
        </authorList>
    </citation>
    <scope>NUCLEOTIDE SEQUENCE [LARGE SCALE GENOMIC DNA]</scope>
    <source>
        <strain evidence="6">DH-2019</strain>
    </source>
</reference>
<dbReference type="InterPro" id="IPR002343">
    <property type="entry name" value="Hud_Sxl_RNA"/>
</dbReference>
<feature type="domain" description="RRM" evidence="5">
    <location>
        <begin position="336"/>
        <end position="414"/>
    </location>
</feature>
<gene>
    <name evidence="6" type="ORF">DH2020_046138</name>
</gene>
<evidence type="ECO:0000259" key="5">
    <source>
        <dbReference type="PROSITE" id="PS50102"/>
    </source>
</evidence>
<feature type="compositionally biased region" description="Low complexity" evidence="4">
    <location>
        <begin position="304"/>
        <end position="326"/>
    </location>
</feature>
<proteinExistence type="predicted"/>
<accession>A0ABR0UCP7</accession>
<feature type="region of interest" description="Disordered" evidence="4">
    <location>
        <begin position="304"/>
        <end position="330"/>
    </location>
</feature>
<organism evidence="6 7">
    <name type="scientific">Rehmannia glutinosa</name>
    <name type="common">Chinese foxglove</name>
    <dbReference type="NCBI Taxonomy" id="99300"/>
    <lineage>
        <taxon>Eukaryota</taxon>
        <taxon>Viridiplantae</taxon>
        <taxon>Streptophyta</taxon>
        <taxon>Embryophyta</taxon>
        <taxon>Tracheophyta</taxon>
        <taxon>Spermatophyta</taxon>
        <taxon>Magnoliopsida</taxon>
        <taxon>eudicotyledons</taxon>
        <taxon>Gunneridae</taxon>
        <taxon>Pentapetalae</taxon>
        <taxon>asterids</taxon>
        <taxon>lamiids</taxon>
        <taxon>Lamiales</taxon>
        <taxon>Orobanchaceae</taxon>
        <taxon>Rehmannieae</taxon>
        <taxon>Rehmannia</taxon>
    </lineage>
</organism>
<evidence type="ECO:0000256" key="2">
    <source>
        <dbReference type="ARBA" id="ARBA00022884"/>
    </source>
</evidence>
<keyword evidence="1" id="KW-0677">Repeat</keyword>
<dbReference type="Pfam" id="PF00076">
    <property type="entry name" value="RRM_1"/>
    <property type="match status" value="3"/>
</dbReference>
<dbReference type="PRINTS" id="PR00961">
    <property type="entry name" value="HUDSXLRNA"/>
</dbReference>
<dbReference type="SMART" id="SM00360">
    <property type="entry name" value="RRM"/>
    <property type="match status" value="3"/>
</dbReference>
<name>A0ABR0UCP7_REHGL</name>
<evidence type="ECO:0000313" key="7">
    <source>
        <dbReference type="Proteomes" id="UP001318860"/>
    </source>
</evidence>